<dbReference type="GeneID" id="101500227"/>
<dbReference type="OrthoDB" id="2422440at2759"/>
<feature type="domain" description="MULE transposase" evidence="1">
    <location>
        <begin position="193"/>
        <end position="286"/>
    </location>
</feature>
<dbReference type="eggNOG" id="ENOG502QQB8">
    <property type="taxonomic scope" value="Eukaryota"/>
</dbReference>
<dbReference type="RefSeq" id="XP_004498709.1">
    <property type="nucleotide sequence ID" value="XM_004498652.1"/>
</dbReference>
<protein>
    <recommendedName>
        <fullName evidence="1">MULE transposase domain-containing protein</fullName>
    </recommendedName>
</protein>
<dbReference type="InterPro" id="IPR018289">
    <property type="entry name" value="MULE_transposase_dom"/>
</dbReference>
<dbReference type="PANTHER" id="PTHR31569">
    <property type="entry name" value="SWIM-TYPE DOMAIN-CONTAINING PROTEIN"/>
    <property type="match status" value="1"/>
</dbReference>
<proteinExistence type="predicted"/>
<accession>A0A1S2Y570</accession>
<organism evidence="2 3">
    <name type="scientific">Cicer arietinum</name>
    <name type="common">Chickpea</name>
    <name type="synonym">Garbanzo</name>
    <dbReference type="NCBI Taxonomy" id="3827"/>
    <lineage>
        <taxon>Eukaryota</taxon>
        <taxon>Viridiplantae</taxon>
        <taxon>Streptophyta</taxon>
        <taxon>Embryophyta</taxon>
        <taxon>Tracheophyta</taxon>
        <taxon>Spermatophyta</taxon>
        <taxon>Magnoliopsida</taxon>
        <taxon>eudicotyledons</taxon>
        <taxon>Gunneridae</taxon>
        <taxon>Pentapetalae</taxon>
        <taxon>rosids</taxon>
        <taxon>fabids</taxon>
        <taxon>Fabales</taxon>
        <taxon>Fabaceae</taxon>
        <taxon>Papilionoideae</taxon>
        <taxon>50 kb inversion clade</taxon>
        <taxon>NPAAA clade</taxon>
        <taxon>Hologalegina</taxon>
        <taxon>IRL clade</taxon>
        <taxon>Cicereae</taxon>
        <taxon>Cicer</taxon>
    </lineage>
</organism>
<keyword evidence="2" id="KW-1185">Reference proteome</keyword>
<evidence type="ECO:0000259" key="1">
    <source>
        <dbReference type="Pfam" id="PF10551"/>
    </source>
</evidence>
<dbReference type="AlphaFoldDB" id="A0A1S2Y570"/>
<dbReference type="InterPro" id="IPR052579">
    <property type="entry name" value="Zinc_finger_SWIM"/>
</dbReference>
<dbReference type="PANTHER" id="PTHR31569:SF4">
    <property type="entry name" value="SWIM-TYPE DOMAIN-CONTAINING PROTEIN"/>
    <property type="match status" value="1"/>
</dbReference>
<dbReference type="Pfam" id="PF10551">
    <property type="entry name" value="MULE"/>
    <property type="match status" value="1"/>
</dbReference>
<evidence type="ECO:0000313" key="3">
    <source>
        <dbReference type="RefSeq" id="XP_004498709.1"/>
    </source>
</evidence>
<dbReference type="KEGG" id="cam:101500227"/>
<evidence type="ECO:0000313" key="2">
    <source>
        <dbReference type="Proteomes" id="UP000087171"/>
    </source>
</evidence>
<dbReference type="PaxDb" id="3827-XP_004498709.1"/>
<reference evidence="2" key="1">
    <citation type="journal article" date="2013" name="Nat. Biotechnol.">
        <title>Draft genome sequence of chickpea (Cicer arietinum) provides a resource for trait improvement.</title>
        <authorList>
            <person name="Varshney R.K."/>
            <person name="Song C."/>
            <person name="Saxena R.K."/>
            <person name="Azam S."/>
            <person name="Yu S."/>
            <person name="Sharpe A.G."/>
            <person name="Cannon S."/>
            <person name="Baek J."/>
            <person name="Rosen B.D."/>
            <person name="Tar'an B."/>
            <person name="Millan T."/>
            <person name="Zhang X."/>
            <person name="Ramsay L.D."/>
            <person name="Iwata A."/>
            <person name="Wang Y."/>
            <person name="Nelson W."/>
            <person name="Farmer A.D."/>
            <person name="Gaur P.M."/>
            <person name="Soderlund C."/>
            <person name="Penmetsa R.V."/>
            <person name="Xu C."/>
            <person name="Bharti A.K."/>
            <person name="He W."/>
            <person name="Winter P."/>
            <person name="Zhao S."/>
            <person name="Hane J.K."/>
            <person name="Carrasquilla-Garcia N."/>
            <person name="Condie J.A."/>
            <person name="Upadhyaya H.D."/>
            <person name="Luo M.C."/>
            <person name="Thudi M."/>
            <person name="Gowda C.L."/>
            <person name="Singh N.P."/>
            <person name="Lichtenzveig J."/>
            <person name="Gali K.K."/>
            <person name="Rubio J."/>
            <person name="Nadarajan N."/>
            <person name="Dolezel J."/>
            <person name="Bansal K.C."/>
            <person name="Xu X."/>
            <person name="Edwards D."/>
            <person name="Zhang G."/>
            <person name="Kahl G."/>
            <person name="Gil J."/>
            <person name="Singh K.B."/>
            <person name="Datta S.K."/>
            <person name="Jackson S.A."/>
            <person name="Wang J."/>
            <person name="Cook D.R."/>
        </authorList>
    </citation>
    <scope>NUCLEOTIDE SEQUENCE [LARGE SCALE GENOMIC DNA]</scope>
    <source>
        <strain evidence="2">cv. CDC Frontier</strain>
    </source>
</reference>
<dbReference type="Proteomes" id="UP000087171">
    <property type="component" value="Chromosome Ca4"/>
</dbReference>
<sequence length="289" mass="33727">MVFSHYDEVVKLLSQHRVRVTSSLHSLMEKEVKKNLKPTRSTWSRKCECPFRLRGAPSSIGDGWYLHVICGVHNHELAKKLTDHTFLGQLSQKEKVVLGDMTKNTIKPKNILMTLKDHNVKSLTTIKEFYNARQAYRSSLRSNSTEIQHLLTLMECDKYVYRYRKVDGSDELRDIFWAHPDAITLLNNFHIILIMDNTYKTCRYRMSLFEIIGVTSTEMIFCVRFAYLQYECADNFMWALQMLKKHITGDEVEVIVTGRDIALMNAVEYVFPKAVNFLCLFHICKNIKA</sequence>
<name>A0A1S2Y570_CICAR</name>
<reference evidence="3" key="2">
    <citation type="submission" date="2025-08" db="UniProtKB">
        <authorList>
            <consortium name="RefSeq"/>
        </authorList>
    </citation>
    <scope>IDENTIFICATION</scope>
    <source>
        <tissue evidence="3">Etiolated seedlings</tissue>
    </source>
</reference>
<gene>
    <name evidence="3" type="primary">LOC101500227</name>
</gene>